<protein>
    <submittedName>
        <fullName evidence="2">GLPGLI family protein</fullName>
    </submittedName>
</protein>
<dbReference type="InterPro" id="IPR005901">
    <property type="entry name" value="GLPGLI"/>
</dbReference>
<dbReference type="AlphaFoldDB" id="A0A3G6RHV2"/>
<evidence type="ECO:0000313" key="4">
    <source>
        <dbReference type="Proteomes" id="UP000279972"/>
    </source>
</evidence>
<dbReference type="KEGG" id="clac:EG342_16560"/>
<gene>
    <name evidence="2" type="ORF">C1637_21300</name>
    <name evidence="1" type="ORF">EG342_16560</name>
</gene>
<proteinExistence type="predicted"/>
<evidence type="ECO:0000313" key="1">
    <source>
        <dbReference type="EMBL" id="AZA83394.1"/>
    </source>
</evidence>
<dbReference type="NCBIfam" id="TIGR01200">
    <property type="entry name" value="GLPGLI"/>
    <property type="match status" value="1"/>
</dbReference>
<sequence length="274" mass="32547">MKKTLILLALYAGSLYQSQTNRFTYELQYRKDSSKEYRTDLMNLDISPKSVKFYDRKFADFDIKNKEANQSISHYSTKTDQVIERKPDSFKNNWYRDFFDYFVVKTNDEMSWKVLQETKEYNGYKLQKATTDFAGRSWNAWFSNEINIKEGPYKFRGLPGLIFILEDKDQNFVYKLVNNEKLSADYDTKDFVETHYGKSAIPISNEKFNTYIEEIYQNPTRMFAEGIKNGNKATFKNETVESVEELNKKKEMLQNGIKGRFIYIEKDKEPVFKN</sequence>
<reference evidence="2 3" key="1">
    <citation type="submission" date="2018-01" db="EMBL/GenBank/DDBJ databases">
        <title>Draft genome sequences of Chryseobacterium lactis NCTC11390, Chryseobacterium oncorhynchi 701B-08, and Chryseobacterium viscerum 687B-08.</title>
        <authorList>
            <person name="Jeong J.-J."/>
            <person name="Lee Y.J."/>
            <person name="Park B."/>
            <person name="Choi I.-G."/>
            <person name="Kim K.D."/>
        </authorList>
    </citation>
    <scope>NUCLEOTIDE SEQUENCE [LARGE SCALE GENOMIC DNA]</scope>
    <source>
        <strain evidence="2 3">NCTC11390</strain>
    </source>
</reference>
<dbReference type="EMBL" id="PPEH01000011">
    <property type="protein sequence ID" value="PNW11645.1"/>
    <property type="molecule type" value="Genomic_DNA"/>
</dbReference>
<dbReference type="Pfam" id="PF09697">
    <property type="entry name" value="Porph_ging"/>
    <property type="match status" value="1"/>
</dbReference>
<reference evidence="1 4" key="2">
    <citation type="submission" date="2018-11" db="EMBL/GenBank/DDBJ databases">
        <title>Proposal to divide the Flavobacteriaceae and reorganize its genera based on Amino Acid Identity values calculated from whole genome sequences.</title>
        <authorList>
            <person name="Nicholson A.C."/>
            <person name="Gulvik C.A."/>
            <person name="Whitney A.M."/>
            <person name="Humrighouse B.W."/>
            <person name="Bell M."/>
            <person name="Holmes B."/>
            <person name="Steigerwalt A.G."/>
            <person name="Villarma A."/>
            <person name="Sheth M."/>
            <person name="Batra D."/>
            <person name="Pryor J."/>
            <person name="Bernardet J.-F."/>
            <person name="Hugo C."/>
            <person name="Kampfer P."/>
            <person name="Newman J."/>
            <person name="McQuiston J.R."/>
        </authorList>
    </citation>
    <scope>NUCLEOTIDE SEQUENCE [LARGE SCALE GENOMIC DNA]</scope>
    <source>
        <strain evidence="1 4">KC_1864</strain>
    </source>
</reference>
<evidence type="ECO:0000313" key="2">
    <source>
        <dbReference type="EMBL" id="PNW11645.1"/>
    </source>
</evidence>
<dbReference type="RefSeq" id="WP_103293670.1">
    <property type="nucleotide sequence ID" value="NZ_CP033924.1"/>
</dbReference>
<keyword evidence="4" id="KW-1185">Reference proteome</keyword>
<dbReference type="Proteomes" id="UP000236262">
    <property type="component" value="Unassembled WGS sequence"/>
</dbReference>
<dbReference type="EMBL" id="CP033924">
    <property type="protein sequence ID" value="AZA83394.1"/>
    <property type="molecule type" value="Genomic_DNA"/>
</dbReference>
<dbReference type="Proteomes" id="UP000279972">
    <property type="component" value="Chromosome"/>
</dbReference>
<name>A0A3G6RHV2_CHRLC</name>
<organism evidence="2 3">
    <name type="scientific">Chryseobacterium lactis</name>
    <dbReference type="NCBI Taxonomy" id="1241981"/>
    <lineage>
        <taxon>Bacteria</taxon>
        <taxon>Pseudomonadati</taxon>
        <taxon>Bacteroidota</taxon>
        <taxon>Flavobacteriia</taxon>
        <taxon>Flavobacteriales</taxon>
        <taxon>Weeksellaceae</taxon>
        <taxon>Chryseobacterium group</taxon>
        <taxon>Chryseobacterium</taxon>
    </lineage>
</organism>
<accession>A0A3G6RHV2</accession>
<evidence type="ECO:0000313" key="3">
    <source>
        <dbReference type="Proteomes" id="UP000236262"/>
    </source>
</evidence>
<dbReference type="OrthoDB" id="1440774at2"/>